<accession>A0ABY6HUG2</accession>
<evidence type="ECO:0008006" key="3">
    <source>
        <dbReference type="Google" id="ProtNLM"/>
    </source>
</evidence>
<gene>
    <name evidence="1" type="ORF">NEF87_003268</name>
</gene>
<evidence type="ECO:0000313" key="2">
    <source>
        <dbReference type="Proteomes" id="UP001208689"/>
    </source>
</evidence>
<protein>
    <recommendedName>
        <fullName evidence="3">DUF4469 domain-containing protein</fullName>
    </recommendedName>
</protein>
<proteinExistence type="predicted"/>
<keyword evidence="2" id="KW-1185">Reference proteome</keyword>
<sequence length="236" mass="26871">MLLKIAAKNIPDKSKIEILAEKYGLQLSHFEFDDSEKDSRKLIAMYYDIPTKNEPIQLYAAKSEEEQLFKKLTDALDILEEGTISLVHEMDVKHLPIIRKIKDKQESGLEFSFFLDEGTIYSTSSEENEAMYEGNLTLLMKNITDQPVTYEQVHITPCGFRLGDLQGNELLTMLGKKLDTPQPNTINPGEIIVGNVPWNIKKGYPGVYILYPITSEFVFSGQTKQFSFAPIQIQLK</sequence>
<reference evidence="1" key="1">
    <citation type="submission" date="2022-09" db="EMBL/GenBank/DDBJ databases">
        <title>Actin cytoskeleton and complex cell architecture in an #Asgard archaeon.</title>
        <authorList>
            <person name="Ponce Toledo R.I."/>
            <person name="Schleper C."/>
            <person name="Rodrigues Oliveira T."/>
            <person name="Wollweber F."/>
            <person name="Xu J."/>
            <person name="Rittmann S."/>
            <person name="Klingl A."/>
            <person name="Pilhofer M."/>
        </authorList>
    </citation>
    <scope>NUCLEOTIDE SEQUENCE</scope>
    <source>
        <strain evidence="1">B-35</strain>
    </source>
</reference>
<name>A0ABY6HUG2_9ARCH</name>
<dbReference type="EMBL" id="CP104013">
    <property type="protein sequence ID" value="UYP46983.1"/>
    <property type="molecule type" value="Genomic_DNA"/>
</dbReference>
<evidence type="ECO:0000313" key="1">
    <source>
        <dbReference type="EMBL" id="UYP46983.1"/>
    </source>
</evidence>
<organism evidence="1 2">
    <name type="scientific">Candidatus Lokiarchaeum ossiferum</name>
    <dbReference type="NCBI Taxonomy" id="2951803"/>
    <lineage>
        <taxon>Archaea</taxon>
        <taxon>Promethearchaeati</taxon>
        <taxon>Promethearchaeota</taxon>
        <taxon>Promethearchaeia</taxon>
        <taxon>Promethearchaeales</taxon>
        <taxon>Promethearchaeaceae</taxon>
        <taxon>Candidatus Lokiarchaeum</taxon>
    </lineage>
</organism>
<dbReference type="Proteomes" id="UP001208689">
    <property type="component" value="Chromosome"/>
</dbReference>